<sequence>MVEFLLTRLASPLTGAILGELGGEYFKMNQSVRKSIVVFVTAFILTVVFTPLASHADTWHKGTPTALRGNWKSNAKTESTASGKEIVYYTLSFSKTAVGNSATINGKTLQFRLHAVDYQKISKQTYLIRTLFTDNQNGILTVKQTGKKKIVVGNGTNNTDKESYYKMDK</sequence>
<keyword evidence="1" id="KW-0472">Membrane</keyword>
<evidence type="ECO:0000313" key="3">
    <source>
        <dbReference type="Proteomes" id="UP000465035"/>
    </source>
</evidence>
<dbReference type="EMBL" id="CP047121">
    <property type="protein sequence ID" value="QHB52850.1"/>
    <property type="molecule type" value="Genomic_DNA"/>
</dbReference>
<protein>
    <submittedName>
        <fullName evidence="2">Uncharacterized protein</fullName>
    </submittedName>
</protein>
<reference evidence="2 3" key="1">
    <citation type="submission" date="2019-12" db="EMBL/GenBank/DDBJ databases">
        <title>Lactobacillus hilgardii FLUB.</title>
        <authorList>
            <person name="Gustaw K."/>
        </authorList>
    </citation>
    <scope>NUCLEOTIDE SEQUENCE [LARGE SCALE GENOMIC DNA]</scope>
    <source>
        <strain evidence="2 3">FLUB</strain>
    </source>
</reference>
<proteinExistence type="predicted"/>
<dbReference type="RefSeq" id="WP_004466474.1">
    <property type="nucleotide sequence ID" value="NZ_JBDNJT010000010.1"/>
</dbReference>
<name>A0A6P1E9P8_LENHI</name>
<keyword evidence="1" id="KW-1133">Transmembrane helix</keyword>
<gene>
    <name evidence="2" type="ORF">GQR93_11950</name>
</gene>
<keyword evidence="1" id="KW-0812">Transmembrane</keyword>
<dbReference type="Proteomes" id="UP000465035">
    <property type="component" value="Chromosome"/>
</dbReference>
<organism evidence="2 3">
    <name type="scientific">Lentilactobacillus hilgardii</name>
    <name type="common">Lactobacillus hilgardii</name>
    <dbReference type="NCBI Taxonomy" id="1588"/>
    <lineage>
        <taxon>Bacteria</taxon>
        <taxon>Bacillati</taxon>
        <taxon>Bacillota</taxon>
        <taxon>Bacilli</taxon>
        <taxon>Lactobacillales</taxon>
        <taxon>Lactobacillaceae</taxon>
        <taxon>Lentilactobacillus</taxon>
    </lineage>
</organism>
<accession>A0A6P1E9P8</accession>
<evidence type="ECO:0000313" key="2">
    <source>
        <dbReference type="EMBL" id="QHB52850.1"/>
    </source>
</evidence>
<feature type="transmembrane region" description="Helical" evidence="1">
    <location>
        <begin position="36"/>
        <end position="54"/>
    </location>
</feature>
<dbReference type="AlphaFoldDB" id="A0A6P1E9P8"/>
<evidence type="ECO:0000256" key="1">
    <source>
        <dbReference type="SAM" id="Phobius"/>
    </source>
</evidence>